<keyword evidence="3" id="KW-1185">Reference proteome</keyword>
<dbReference type="RefSeq" id="WP_121101883.1">
    <property type="nucleotide sequence ID" value="NZ_RBII01000002.1"/>
</dbReference>
<dbReference type="GO" id="GO:0016746">
    <property type="term" value="F:acyltransferase activity"/>
    <property type="evidence" value="ECO:0007669"/>
    <property type="project" value="InterPro"/>
</dbReference>
<evidence type="ECO:0000313" key="2">
    <source>
        <dbReference type="EMBL" id="RKQ69345.1"/>
    </source>
</evidence>
<dbReference type="OrthoDB" id="1113830at2"/>
<sequence length="264" mass="29825">MHIVEELIAERAPKLMARPRLFKVVRPALYRMLAYDAAVFLADSIRNLTGYQAFKRVADHISPRTAVKGLSHLPSSGRCIIIANHPTGLADGLAVFQAISDRRPEHCYLANADALRVIPKGHDIIIPVEWVKDKRSHAKARQTLVDMKKALEAQRCVVIFPSGRLAQMTWHGLEEKPWESSAAMIAKKYNAPIIPLNIKARNSSLYYLFSRLNPELRDITLFHELLNKKGKTFRLTFGEPIHPQSLPKNADIAIADIRQKVMNL</sequence>
<dbReference type="EMBL" id="RBII01000002">
    <property type="protein sequence ID" value="RKQ69345.1"/>
    <property type="molecule type" value="Genomic_DNA"/>
</dbReference>
<dbReference type="AlphaFoldDB" id="A0A420WEI4"/>
<comment type="caution">
    <text evidence="2">The sequence shown here is derived from an EMBL/GenBank/DDBJ whole genome shotgun (WGS) entry which is preliminary data.</text>
</comment>
<gene>
    <name evidence="2" type="ORF">DES40_2145</name>
</gene>
<reference evidence="2 3" key="1">
    <citation type="submission" date="2018-10" db="EMBL/GenBank/DDBJ databases">
        <title>Genomic Encyclopedia of Type Strains, Phase IV (KMG-IV): sequencing the most valuable type-strain genomes for metagenomic binning, comparative biology and taxonomic classification.</title>
        <authorList>
            <person name="Goeker M."/>
        </authorList>
    </citation>
    <scope>NUCLEOTIDE SEQUENCE [LARGE SCALE GENOMIC DNA]</scope>
    <source>
        <strain evidence="2 3">DSM 22008</strain>
    </source>
</reference>
<protein>
    <submittedName>
        <fullName evidence="2">Putative hemolysin</fullName>
    </submittedName>
</protein>
<dbReference type="InParanoid" id="A0A420WEI4"/>
<dbReference type="Proteomes" id="UP000282211">
    <property type="component" value="Unassembled WGS sequence"/>
</dbReference>
<proteinExistence type="predicted"/>
<name>A0A420WEI4_9PROT</name>
<dbReference type="SUPFAM" id="SSF69593">
    <property type="entry name" value="Glycerol-3-phosphate (1)-acyltransferase"/>
    <property type="match status" value="1"/>
</dbReference>
<evidence type="ECO:0000259" key="1">
    <source>
        <dbReference type="SMART" id="SM00563"/>
    </source>
</evidence>
<dbReference type="SMART" id="SM00563">
    <property type="entry name" value="PlsC"/>
    <property type="match status" value="1"/>
</dbReference>
<evidence type="ECO:0000313" key="3">
    <source>
        <dbReference type="Proteomes" id="UP000282211"/>
    </source>
</evidence>
<accession>A0A420WEI4</accession>
<dbReference type="Pfam" id="PF01553">
    <property type="entry name" value="Acyltransferase"/>
    <property type="match status" value="1"/>
</dbReference>
<dbReference type="InterPro" id="IPR002123">
    <property type="entry name" value="Plipid/glycerol_acylTrfase"/>
</dbReference>
<feature type="domain" description="Phospholipid/glycerol acyltransferase" evidence="1">
    <location>
        <begin position="79"/>
        <end position="201"/>
    </location>
</feature>
<organism evidence="2 3">
    <name type="scientific">Litorimonas taeanensis</name>
    <dbReference type="NCBI Taxonomy" id="568099"/>
    <lineage>
        <taxon>Bacteria</taxon>
        <taxon>Pseudomonadati</taxon>
        <taxon>Pseudomonadota</taxon>
        <taxon>Alphaproteobacteria</taxon>
        <taxon>Maricaulales</taxon>
        <taxon>Robiginitomaculaceae</taxon>
    </lineage>
</organism>